<feature type="compositionally biased region" description="Basic and acidic residues" evidence="1">
    <location>
        <begin position="28"/>
        <end position="37"/>
    </location>
</feature>
<evidence type="ECO:0000256" key="1">
    <source>
        <dbReference type="SAM" id="MobiDB-lite"/>
    </source>
</evidence>
<name>A0A818UMQ3_9BILA</name>
<sequence>MNKIKKVIDDLIDKLENLQVKVKSGQSIKRDDEDESKKKKKHHCHRSFDSEYGRKKFRYNIPVHSSSDKRKFRRCQNSSTILQVFEIRQYCRISVIGKIIMELRNL</sequence>
<protein>
    <submittedName>
        <fullName evidence="3">Uncharacterized protein</fullName>
    </submittedName>
</protein>
<dbReference type="Proteomes" id="UP000663823">
    <property type="component" value="Unassembled WGS sequence"/>
</dbReference>
<gene>
    <name evidence="3" type="ORF">OTI717_LOCUS12414</name>
    <name evidence="2" type="ORF">RFH988_LOCUS17781</name>
</gene>
<comment type="caution">
    <text evidence="3">The sequence shown here is derived from an EMBL/GenBank/DDBJ whole genome shotgun (WGS) entry which is preliminary data.</text>
</comment>
<dbReference type="EMBL" id="CAJNOO010000966">
    <property type="protein sequence ID" value="CAF1071139.1"/>
    <property type="molecule type" value="Genomic_DNA"/>
</dbReference>
<proteinExistence type="predicted"/>
<dbReference type="EMBL" id="CAJOAX010001250">
    <property type="protein sequence ID" value="CAF3699258.1"/>
    <property type="molecule type" value="Genomic_DNA"/>
</dbReference>
<feature type="region of interest" description="Disordered" evidence="1">
    <location>
        <begin position="26"/>
        <end position="48"/>
    </location>
</feature>
<evidence type="ECO:0000313" key="4">
    <source>
        <dbReference type="Proteomes" id="UP000663823"/>
    </source>
</evidence>
<dbReference type="AlphaFoldDB" id="A0A818UMQ3"/>
<reference evidence="3" key="1">
    <citation type="submission" date="2021-02" db="EMBL/GenBank/DDBJ databases">
        <authorList>
            <person name="Nowell W R."/>
        </authorList>
    </citation>
    <scope>NUCLEOTIDE SEQUENCE</scope>
</reference>
<evidence type="ECO:0000313" key="2">
    <source>
        <dbReference type="EMBL" id="CAF1071139.1"/>
    </source>
</evidence>
<evidence type="ECO:0000313" key="3">
    <source>
        <dbReference type="EMBL" id="CAF3699258.1"/>
    </source>
</evidence>
<dbReference type="Proteomes" id="UP000663882">
    <property type="component" value="Unassembled WGS sequence"/>
</dbReference>
<accession>A0A818UMQ3</accession>
<organism evidence="3 4">
    <name type="scientific">Rotaria sordida</name>
    <dbReference type="NCBI Taxonomy" id="392033"/>
    <lineage>
        <taxon>Eukaryota</taxon>
        <taxon>Metazoa</taxon>
        <taxon>Spiralia</taxon>
        <taxon>Gnathifera</taxon>
        <taxon>Rotifera</taxon>
        <taxon>Eurotatoria</taxon>
        <taxon>Bdelloidea</taxon>
        <taxon>Philodinida</taxon>
        <taxon>Philodinidae</taxon>
        <taxon>Rotaria</taxon>
    </lineage>
</organism>